<evidence type="ECO:0000259" key="3">
    <source>
        <dbReference type="PROSITE" id="PS50105"/>
    </source>
</evidence>
<feature type="compositionally biased region" description="Low complexity" evidence="2">
    <location>
        <begin position="552"/>
        <end position="610"/>
    </location>
</feature>
<name>A0AAJ7UAY0_PETMA</name>
<feature type="repeat" description="ANK" evidence="1">
    <location>
        <begin position="332"/>
        <end position="364"/>
    </location>
</feature>
<dbReference type="InterPro" id="IPR001660">
    <property type="entry name" value="SAM"/>
</dbReference>
<dbReference type="InterPro" id="IPR013761">
    <property type="entry name" value="SAM/pointed_sf"/>
</dbReference>
<dbReference type="GeneID" id="116955878"/>
<dbReference type="InterPro" id="IPR002110">
    <property type="entry name" value="Ankyrin_rpt"/>
</dbReference>
<sequence length="807" mass="84957">MGWLSWRQRNVWRQWRRPFGAQRSAGVRTQRREWRASAIATTAIATTAIATTAIATTAIATTAIATTAIATTAIATTAIATTAIATTAIATTAIATTTIATTAIATTTIATTAILSPPPAGSRSGRVPRPGEREATRAGLYATVHTVQAPARCRPGMAESDEASENELLSRSLSMWHSAGERQRGAEERDEGGGGSEPRPLDLHTAASIGQQDVVSAYIASEAEDLNRRNLGGWTPLMYACYIGHDAVVALLLSAGALVNSANPLGQTPLMLAASCGNESAARLLLQRGADVEAVDKRGWPALLHCTCTGHQHMVRLLLEHGADANVRETIYGHTPLMEAAMAGHEIIVQYLLKKGVRARDADRSGETARSLAMMFGHTKVVGMIDAALVAAPHPRSVRRAPALSVDLSSSDEWSEGSTAGGRRGPSIHDGPQALAQLTRIGTDELEPPPHTARCWWEGGGRRERGSGDDGAQRGPRGKGARGERTFLGTAVETVPSGGERPARLPGLSRDGSLESNEDSDSGTAERQPVENRRNVVGVVGERSARPAGKLTASASGPTAAAAAPRPETAAGKAAAAPAAAPAIAPGRPAVGDGQPGTAARPAAAARGPGPKDLAELLREIGCGKYASVFAQQDVDLRVFLTLTETDLKEVGIGLFGPKRKMASAIARWHGQAGPPSGALEEAYADHLEAEMQEMAMQYHKVSEEATRLRLELLQEQELRRVVEGCLLEGQRRRDGQRILLERSHEASARIRGLVHSLAAVAVDPADGTARPGFTASVRETISHLGEAASDLDGHLQDLRALSEEQT</sequence>
<feature type="region of interest" description="Disordered" evidence="2">
    <location>
        <begin position="403"/>
        <end position="610"/>
    </location>
</feature>
<feature type="compositionally biased region" description="Basic and acidic residues" evidence="2">
    <location>
        <begin position="460"/>
        <end position="472"/>
    </location>
</feature>
<feature type="repeat" description="ANK" evidence="1">
    <location>
        <begin position="232"/>
        <end position="264"/>
    </location>
</feature>
<dbReference type="PANTHER" id="PTHR24184">
    <property type="entry name" value="SI:CH211-189E2.2"/>
    <property type="match status" value="1"/>
</dbReference>
<gene>
    <name evidence="5" type="primary">ANKS3</name>
</gene>
<feature type="region of interest" description="Disordered" evidence="2">
    <location>
        <begin position="115"/>
        <end position="138"/>
    </location>
</feature>
<dbReference type="SMART" id="SM00248">
    <property type="entry name" value="ANK"/>
    <property type="match status" value="4"/>
</dbReference>
<evidence type="ECO:0000313" key="5">
    <source>
        <dbReference type="RefSeq" id="XP_032833098.1"/>
    </source>
</evidence>
<dbReference type="PRINTS" id="PR01415">
    <property type="entry name" value="ANKYRIN"/>
</dbReference>
<dbReference type="GO" id="GO:0005929">
    <property type="term" value="C:cilium"/>
    <property type="evidence" value="ECO:0007669"/>
    <property type="project" value="TreeGrafter"/>
</dbReference>
<dbReference type="CTD" id="124401"/>
<dbReference type="InterPro" id="IPR036770">
    <property type="entry name" value="Ankyrin_rpt-contain_sf"/>
</dbReference>
<evidence type="ECO:0000256" key="2">
    <source>
        <dbReference type="SAM" id="MobiDB-lite"/>
    </source>
</evidence>
<feature type="region of interest" description="Disordered" evidence="2">
    <location>
        <begin position="177"/>
        <end position="202"/>
    </location>
</feature>
<organism evidence="4 5">
    <name type="scientific">Petromyzon marinus</name>
    <name type="common">Sea lamprey</name>
    <dbReference type="NCBI Taxonomy" id="7757"/>
    <lineage>
        <taxon>Eukaryota</taxon>
        <taxon>Metazoa</taxon>
        <taxon>Chordata</taxon>
        <taxon>Craniata</taxon>
        <taxon>Vertebrata</taxon>
        <taxon>Cyclostomata</taxon>
        <taxon>Hyperoartia</taxon>
        <taxon>Petromyzontiformes</taxon>
        <taxon>Petromyzontidae</taxon>
        <taxon>Petromyzon</taxon>
    </lineage>
</organism>
<dbReference type="Proteomes" id="UP001318040">
    <property type="component" value="Chromosome 62"/>
</dbReference>
<evidence type="ECO:0000256" key="1">
    <source>
        <dbReference type="PROSITE-ProRule" id="PRU00023"/>
    </source>
</evidence>
<dbReference type="InterPro" id="IPR047238">
    <property type="entry name" value="ANKS3_SAM"/>
</dbReference>
<protein>
    <submittedName>
        <fullName evidence="5">Ankyrin repeat and SAM domain-containing protein 3 isoform X1</fullName>
    </submittedName>
</protein>
<dbReference type="Pfam" id="PF12796">
    <property type="entry name" value="Ank_2"/>
    <property type="match status" value="1"/>
</dbReference>
<dbReference type="Pfam" id="PF00536">
    <property type="entry name" value="SAM_1"/>
    <property type="match status" value="1"/>
</dbReference>
<dbReference type="Pfam" id="PF13637">
    <property type="entry name" value="Ank_4"/>
    <property type="match status" value="1"/>
</dbReference>
<keyword evidence="1" id="KW-0040">ANK repeat</keyword>
<feature type="repeat" description="ANK" evidence="1">
    <location>
        <begin position="265"/>
        <end position="297"/>
    </location>
</feature>
<evidence type="ECO:0000313" key="4">
    <source>
        <dbReference type="Proteomes" id="UP001318040"/>
    </source>
</evidence>
<feature type="repeat" description="ANK" evidence="1">
    <location>
        <begin position="298"/>
        <end position="330"/>
    </location>
</feature>
<accession>A0AAJ7UAY0</accession>
<dbReference type="SUPFAM" id="SSF47769">
    <property type="entry name" value="SAM/Pointed domain"/>
    <property type="match status" value="1"/>
</dbReference>
<dbReference type="CDD" id="cd09519">
    <property type="entry name" value="SAM_ANKS3"/>
    <property type="match status" value="1"/>
</dbReference>
<dbReference type="SUPFAM" id="SSF48403">
    <property type="entry name" value="Ankyrin repeat"/>
    <property type="match status" value="1"/>
</dbReference>
<dbReference type="SMART" id="SM00454">
    <property type="entry name" value="SAM"/>
    <property type="match status" value="1"/>
</dbReference>
<keyword evidence="4" id="KW-1185">Reference proteome</keyword>
<dbReference type="PROSITE" id="PS50105">
    <property type="entry name" value="SAM_DOMAIN"/>
    <property type="match status" value="1"/>
</dbReference>
<proteinExistence type="predicted"/>
<dbReference type="Gene3D" id="1.25.40.20">
    <property type="entry name" value="Ankyrin repeat-containing domain"/>
    <property type="match status" value="2"/>
</dbReference>
<dbReference type="PROSITE" id="PS50088">
    <property type="entry name" value="ANK_REPEAT"/>
    <property type="match status" value="4"/>
</dbReference>
<dbReference type="KEGG" id="pmrn:116955878"/>
<dbReference type="Gene3D" id="1.10.150.50">
    <property type="entry name" value="Transcription Factor, Ets-1"/>
    <property type="match status" value="1"/>
</dbReference>
<feature type="compositionally biased region" description="Polar residues" evidence="2">
    <location>
        <begin position="407"/>
        <end position="418"/>
    </location>
</feature>
<dbReference type="AlphaFoldDB" id="A0AAJ7UAY0"/>
<feature type="domain" description="SAM" evidence="3">
    <location>
        <begin position="609"/>
        <end position="666"/>
    </location>
</feature>
<dbReference type="PROSITE" id="PS50297">
    <property type="entry name" value="ANK_REP_REGION"/>
    <property type="match status" value="4"/>
</dbReference>
<dbReference type="RefSeq" id="XP_032833098.1">
    <property type="nucleotide sequence ID" value="XM_032977207.1"/>
</dbReference>
<reference evidence="5" key="1">
    <citation type="submission" date="2025-08" db="UniProtKB">
        <authorList>
            <consortium name="RefSeq"/>
        </authorList>
    </citation>
    <scope>IDENTIFICATION</scope>
    <source>
        <tissue evidence="5">Sperm</tissue>
    </source>
</reference>
<dbReference type="PANTHER" id="PTHR24184:SF6">
    <property type="entry name" value="ANKYRIN REPEAT AND SAM DOMAIN-CONTAINING PROTEIN 3"/>
    <property type="match status" value="1"/>
</dbReference>